<comment type="caution">
    <text evidence="1">The sequence shown here is derived from an EMBL/GenBank/DDBJ whole genome shotgun (WGS) entry which is preliminary data.</text>
</comment>
<organism evidence="1 2">
    <name type="scientific">Parabacteroides distasonis</name>
    <dbReference type="NCBI Taxonomy" id="823"/>
    <lineage>
        <taxon>Bacteria</taxon>
        <taxon>Pseudomonadati</taxon>
        <taxon>Bacteroidota</taxon>
        <taxon>Bacteroidia</taxon>
        <taxon>Bacteroidales</taxon>
        <taxon>Tannerellaceae</taxon>
        <taxon>Parabacteroides</taxon>
    </lineage>
</organism>
<accession>A0A8D9L3U3</accession>
<dbReference type="EMBL" id="CYYK01000001">
    <property type="protein sequence ID" value="CUN43528.1"/>
    <property type="molecule type" value="Genomic_DNA"/>
</dbReference>
<name>A0A8D9L3U3_PARDI</name>
<protein>
    <submittedName>
        <fullName evidence="1">Uncharacterized protein</fullName>
    </submittedName>
</protein>
<dbReference type="Proteomes" id="UP000095455">
    <property type="component" value="Unassembled WGS sequence"/>
</dbReference>
<dbReference type="AlphaFoldDB" id="A0A8D9L3U3"/>
<sequence length="176" mass="20039">MYIIVRWAVQSLKCDNINSPYAFYLKTTERRGQGGTTCFFMIQNIWSRIVDWFSNVTDRRELLSSFNNAAKNAYILGITPTLIEARTSVGEISYRHEFSKFLSGGFRIKALSGTALTREEQMQIGLVILSDEMLVRHLISLGWDTLEVHDSVGKRGLKWELKKFSNIGGALSCGRY</sequence>
<proteinExistence type="predicted"/>
<evidence type="ECO:0000313" key="1">
    <source>
        <dbReference type="EMBL" id="CUN43528.1"/>
    </source>
</evidence>
<evidence type="ECO:0000313" key="2">
    <source>
        <dbReference type="Proteomes" id="UP000095455"/>
    </source>
</evidence>
<gene>
    <name evidence="1" type="ORF">ERS852380_00346</name>
</gene>
<reference evidence="1 2" key="1">
    <citation type="submission" date="2015-09" db="EMBL/GenBank/DDBJ databases">
        <authorList>
            <consortium name="Pathogen Informatics"/>
        </authorList>
    </citation>
    <scope>NUCLEOTIDE SEQUENCE [LARGE SCALE GENOMIC DNA]</scope>
    <source>
        <strain evidence="1 2">2789STDY5608822</strain>
    </source>
</reference>